<evidence type="ECO:0000313" key="5">
    <source>
        <dbReference type="EMBL" id="HJA05416.1"/>
    </source>
</evidence>
<dbReference type="SUPFAM" id="SSF53822">
    <property type="entry name" value="Periplasmic binding protein-like I"/>
    <property type="match status" value="1"/>
</dbReference>
<dbReference type="InterPro" id="IPR000843">
    <property type="entry name" value="HTH_LacI"/>
</dbReference>
<dbReference type="EMBL" id="DXAM01000151">
    <property type="protein sequence ID" value="HJA05416.1"/>
    <property type="molecule type" value="Genomic_DNA"/>
</dbReference>
<name>A0A9D2KIF6_9MICO</name>
<dbReference type="Gene3D" id="1.10.260.40">
    <property type="entry name" value="lambda repressor-like DNA-binding domains"/>
    <property type="match status" value="1"/>
</dbReference>
<dbReference type="Pfam" id="PF00356">
    <property type="entry name" value="LacI"/>
    <property type="match status" value="1"/>
</dbReference>
<gene>
    <name evidence="5" type="ORF">H9800_11215</name>
</gene>
<reference evidence="5" key="1">
    <citation type="journal article" date="2021" name="PeerJ">
        <title>Extensive microbial diversity within the chicken gut microbiome revealed by metagenomics and culture.</title>
        <authorList>
            <person name="Gilroy R."/>
            <person name="Ravi A."/>
            <person name="Getino M."/>
            <person name="Pursley I."/>
            <person name="Horton D.L."/>
            <person name="Alikhan N.F."/>
            <person name="Baker D."/>
            <person name="Gharbi K."/>
            <person name="Hall N."/>
            <person name="Watson M."/>
            <person name="Adriaenssens E.M."/>
            <person name="Foster-Nyarko E."/>
            <person name="Jarju S."/>
            <person name="Secka A."/>
            <person name="Antonio M."/>
            <person name="Oren A."/>
            <person name="Chaudhuri R.R."/>
            <person name="La Ragione R."/>
            <person name="Hildebrand F."/>
            <person name="Pallen M.J."/>
        </authorList>
    </citation>
    <scope>NUCLEOTIDE SEQUENCE</scope>
    <source>
        <strain evidence="5">ChiHjej8B7-3636</strain>
    </source>
</reference>
<evidence type="ECO:0000259" key="4">
    <source>
        <dbReference type="PROSITE" id="PS50932"/>
    </source>
</evidence>
<keyword evidence="3" id="KW-0804">Transcription</keyword>
<dbReference type="CDD" id="cd06267">
    <property type="entry name" value="PBP1_LacI_sugar_binding-like"/>
    <property type="match status" value="1"/>
</dbReference>
<dbReference type="PANTHER" id="PTHR30146">
    <property type="entry name" value="LACI-RELATED TRANSCRIPTIONAL REPRESSOR"/>
    <property type="match status" value="1"/>
</dbReference>
<dbReference type="PROSITE" id="PS50932">
    <property type="entry name" value="HTH_LACI_2"/>
    <property type="match status" value="1"/>
</dbReference>
<protein>
    <submittedName>
        <fullName evidence="5">LacI family transcriptional regulator</fullName>
    </submittedName>
</protein>
<reference evidence="5" key="2">
    <citation type="submission" date="2021-04" db="EMBL/GenBank/DDBJ databases">
        <authorList>
            <person name="Gilroy R."/>
        </authorList>
    </citation>
    <scope>NUCLEOTIDE SEQUENCE</scope>
    <source>
        <strain evidence="5">ChiHjej8B7-3636</strain>
    </source>
</reference>
<sequence>MPASPRPTIVDVARAAGVSKSLVSAALRGEAGVSAASRERIAAAADQLGYRTNGWAQRLVSGRSDLVGVLLTDLRNEYHTDIVNGIEDAAHEAGFGVILSHGRRDRRLLLDRLQGLIDLGVDAVIAVTGHLDAGALAAASARVPLVVVGRPESVPDGAGWVRNNDEEGARLAVAHVLSLGHERIGFVHGSARPASRARRGAYRSLVADPREFAGAEEFFADGSGLTAVFATNDRLGAELLAGAADRGRRVPDDLAVVGYDNTELSRLVRPALTSVDQPRGEMGTAAMAQALALLGSGRAEHLVVAPTLVVRGSTVRTAPLD</sequence>
<accession>A0A9D2KIF6</accession>
<dbReference type="Gene3D" id="3.40.50.2300">
    <property type="match status" value="2"/>
</dbReference>
<dbReference type="GO" id="GO:0003700">
    <property type="term" value="F:DNA-binding transcription factor activity"/>
    <property type="evidence" value="ECO:0007669"/>
    <property type="project" value="TreeGrafter"/>
</dbReference>
<evidence type="ECO:0000256" key="1">
    <source>
        <dbReference type="ARBA" id="ARBA00023015"/>
    </source>
</evidence>
<dbReference type="SMART" id="SM00354">
    <property type="entry name" value="HTH_LACI"/>
    <property type="match status" value="1"/>
</dbReference>
<dbReference type="CDD" id="cd01392">
    <property type="entry name" value="HTH_LacI"/>
    <property type="match status" value="1"/>
</dbReference>
<evidence type="ECO:0000313" key="6">
    <source>
        <dbReference type="Proteomes" id="UP000824220"/>
    </source>
</evidence>
<dbReference type="Pfam" id="PF13377">
    <property type="entry name" value="Peripla_BP_3"/>
    <property type="match status" value="1"/>
</dbReference>
<keyword evidence="1" id="KW-0805">Transcription regulation</keyword>
<dbReference type="AlphaFoldDB" id="A0A9D2KIF6"/>
<proteinExistence type="predicted"/>
<comment type="caution">
    <text evidence="5">The sequence shown here is derived from an EMBL/GenBank/DDBJ whole genome shotgun (WGS) entry which is preliminary data.</text>
</comment>
<dbReference type="GO" id="GO:0000976">
    <property type="term" value="F:transcription cis-regulatory region binding"/>
    <property type="evidence" value="ECO:0007669"/>
    <property type="project" value="TreeGrafter"/>
</dbReference>
<dbReference type="Proteomes" id="UP000824220">
    <property type="component" value="Unassembled WGS sequence"/>
</dbReference>
<dbReference type="InterPro" id="IPR028082">
    <property type="entry name" value="Peripla_BP_I"/>
</dbReference>
<dbReference type="InterPro" id="IPR010982">
    <property type="entry name" value="Lambda_DNA-bd_dom_sf"/>
</dbReference>
<organism evidence="5 6">
    <name type="scientific">Candidatus Microbacterium stercoravium</name>
    <dbReference type="NCBI Taxonomy" id="2838697"/>
    <lineage>
        <taxon>Bacteria</taxon>
        <taxon>Bacillati</taxon>
        <taxon>Actinomycetota</taxon>
        <taxon>Actinomycetes</taxon>
        <taxon>Micrococcales</taxon>
        <taxon>Microbacteriaceae</taxon>
        <taxon>Microbacterium</taxon>
    </lineage>
</organism>
<keyword evidence="2" id="KW-0238">DNA-binding</keyword>
<dbReference type="PANTHER" id="PTHR30146:SF153">
    <property type="entry name" value="LACTOSE OPERON REPRESSOR"/>
    <property type="match status" value="1"/>
</dbReference>
<dbReference type="InterPro" id="IPR046335">
    <property type="entry name" value="LacI/GalR-like_sensor"/>
</dbReference>
<dbReference type="SUPFAM" id="SSF47413">
    <property type="entry name" value="lambda repressor-like DNA-binding domains"/>
    <property type="match status" value="1"/>
</dbReference>
<feature type="domain" description="HTH lacI-type" evidence="4">
    <location>
        <begin position="7"/>
        <end position="61"/>
    </location>
</feature>
<evidence type="ECO:0000256" key="2">
    <source>
        <dbReference type="ARBA" id="ARBA00023125"/>
    </source>
</evidence>
<evidence type="ECO:0000256" key="3">
    <source>
        <dbReference type="ARBA" id="ARBA00023163"/>
    </source>
</evidence>